<proteinExistence type="inferred from homology"/>
<evidence type="ECO:0000256" key="4">
    <source>
        <dbReference type="ARBA" id="ARBA00023163"/>
    </source>
</evidence>
<dbReference type="EMBL" id="CP076643">
    <property type="protein sequence ID" value="QXO16717.1"/>
    <property type="molecule type" value="Genomic_DNA"/>
</dbReference>
<dbReference type="Pfam" id="PF03466">
    <property type="entry name" value="LysR_substrate"/>
    <property type="match status" value="1"/>
</dbReference>
<protein>
    <submittedName>
        <fullName evidence="6">LysR family transcriptional regulator</fullName>
    </submittedName>
</protein>
<organism evidence="6 7">
    <name type="scientific">Vibrio ostreae</name>
    <dbReference type="NCBI Taxonomy" id="2841925"/>
    <lineage>
        <taxon>Bacteria</taxon>
        <taxon>Pseudomonadati</taxon>
        <taxon>Pseudomonadota</taxon>
        <taxon>Gammaproteobacteria</taxon>
        <taxon>Vibrionales</taxon>
        <taxon>Vibrionaceae</taxon>
        <taxon>Vibrio</taxon>
    </lineage>
</organism>
<dbReference type="PANTHER" id="PTHR30537:SF10">
    <property type="entry name" value="TRANSCRIPTIONAL REGULATOR-RELATED"/>
    <property type="match status" value="1"/>
</dbReference>
<sequence length="290" mass="32692">MASWEGVNEFVAVAETGSFTQAALRMTTSVANVSRRVAVLEERLGVKLLLRTTRKVSLTEAGQVYYLQCRALLEGLEQAELAVTQMQQTPKGKVKVTAPVTYGEQKIAPLLHDFLQLYPQLELDLVLSNQKLDLIEQGVDVAVRLGQLDDSSFIARRLSNRHLYVCATPEYLAQYGTPHTLSELNQHYCLIGTYDHWRFKENHQSRSIRVKGRISCSSGVVLLDAVLKSMGLAQLPDYYVSEHLESGRLVEVLPSYRDDREGVWALYPQNRHLSPKVRLLVDYLAQHLPG</sequence>
<keyword evidence="3" id="KW-0238">DNA-binding</keyword>
<evidence type="ECO:0000259" key="5">
    <source>
        <dbReference type="PROSITE" id="PS50931"/>
    </source>
</evidence>
<keyword evidence="2" id="KW-0805">Transcription regulation</keyword>
<keyword evidence="4" id="KW-0804">Transcription</keyword>
<dbReference type="GO" id="GO:0003700">
    <property type="term" value="F:DNA-binding transcription factor activity"/>
    <property type="evidence" value="ECO:0007669"/>
    <property type="project" value="InterPro"/>
</dbReference>
<evidence type="ECO:0000313" key="7">
    <source>
        <dbReference type="Proteomes" id="UP000694232"/>
    </source>
</evidence>
<dbReference type="Pfam" id="PF00126">
    <property type="entry name" value="HTH_1"/>
    <property type="match status" value="1"/>
</dbReference>
<dbReference type="FunFam" id="3.40.190.290:FF:000001">
    <property type="entry name" value="Transcriptional regulator, LysR family"/>
    <property type="match status" value="1"/>
</dbReference>
<comment type="similarity">
    <text evidence="1">Belongs to the LysR transcriptional regulatory family.</text>
</comment>
<dbReference type="SUPFAM" id="SSF46785">
    <property type="entry name" value="Winged helix' DNA-binding domain"/>
    <property type="match status" value="1"/>
</dbReference>
<evidence type="ECO:0000256" key="3">
    <source>
        <dbReference type="ARBA" id="ARBA00023125"/>
    </source>
</evidence>
<dbReference type="Gene3D" id="3.40.190.290">
    <property type="match status" value="1"/>
</dbReference>
<dbReference type="InterPro" id="IPR000847">
    <property type="entry name" value="LysR_HTH_N"/>
</dbReference>
<evidence type="ECO:0000313" key="6">
    <source>
        <dbReference type="EMBL" id="QXO16717.1"/>
    </source>
</evidence>
<dbReference type="Proteomes" id="UP000694232">
    <property type="component" value="Chromosome 1"/>
</dbReference>
<feature type="domain" description="HTH lysR-type" evidence="5">
    <location>
        <begin position="10"/>
        <end position="59"/>
    </location>
</feature>
<dbReference type="AlphaFoldDB" id="A0A975U7R5"/>
<dbReference type="InterPro" id="IPR036388">
    <property type="entry name" value="WH-like_DNA-bd_sf"/>
</dbReference>
<dbReference type="FunFam" id="1.10.10.10:FF:000001">
    <property type="entry name" value="LysR family transcriptional regulator"/>
    <property type="match status" value="1"/>
</dbReference>
<dbReference type="PANTHER" id="PTHR30537">
    <property type="entry name" value="HTH-TYPE TRANSCRIPTIONAL REGULATOR"/>
    <property type="match status" value="1"/>
</dbReference>
<dbReference type="SUPFAM" id="SSF53850">
    <property type="entry name" value="Periplasmic binding protein-like II"/>
    <property type="match status" value="1"/>
</dbReference>
<keyword evidence="7" id="KW-1185">Reference proteome</keyword>
<dbReference type="PROSITE" id="PS50931">
    <property type="entry name" value="HTH_LYSR"/>
    <property type="match status" value="1"/>
</dbReference>
<dbReference type="GO" id="GO:0043565">
    <property type="term" value="F:sequence-specific DNA binding"/>
    <property type="evidence" value="ECO:0007669"/>
    <property type="project" value="TreeGrafter"/>
</dbReference>
<dbReference type="InterPro" id="IPR005119">
    <property type="entry name" value="LysR_subst-bd"/>
</dbReference>
<accession>A0A975U7R5</accession>
<dbReference type="InterPro" id="IPR058163">
    <property type="entry name" value="LysR-type_TF_proteobact-type"/>
</dbReference>
<dbReference type="GO" id="GO:0006351">
    <property type="term" value="P:DNA-templated transcription"/>
    <property type="evidence" value="ECO:0007669"/>
    <property type="project" value="TreeGrafter"/>
</dbReference>
<dbReference type="KEGG" id="vos:KNV97_14675"/>
<dbReference type="RefSeq" id="WP_136483543.1">
    <property type="nucleotide sequence ID" value="NZ_CP076643.1"/>
</dbReference>
<evidence type="ECO:0000256" key="2">
    <source>
        <dbReference type="ARBA" id="ARBA00023015"/>
    </source>
</evidence>
<dbReference type="Gene3D" id="1.10.10.10">
    <property type="entry name" value="Winged helix-like DNA-binding domain superfamily/Winged helix DNA-binding domain"/>
    <property type="match status" value="1"/>
</dbReference>
<reference evidence="6" key="1">
    <citation type="submission" date="2021-06" db="EMBL/GenBank/DDBJ databases">
        <title>Vibrio nov. sp., novel gut bacterium isolated from Yellow Sea oyster.</title>
        <authorList>
            <person name="Muhammad N."/>
            <person name="Nguyen T.H."/>
            <person name="Lee Y.-J."/>
            <person name="Ko J."/>
            <person name="Kim S.-G."/>
        </authorList>
    </citation>
    <scope>NUCLEOTIDE SEQUENCE</scope>
    <source>
        <strain evidence="6">OG9-811</strain>
    </source>
</reference>
<evidence type="ECO:0000256" key="1">
    <source>
        <dbReference type="ARBA" id="ARBA00009437"/>
    </source>
</evidence>
<dbReference type="InterPro" id="IPR036390">
    <property type="entry name" value="WH_DNA-bd_sf"/>
</dbReference>
<gene>
    <name evidence="6" type="ORF">KNV97_14675</name>
</gene>
<name>A0A975U7R5_9VIBR</name>